<dbReference type="GO" id="GO:0016787">
    <property type="term" value="F:hydrolase activity"/>
    <property type="evidence" value="ECO:0007669"/>
    <property type="project" value="UniProtKB-KW"/>
</dbReference>
<dbReference type="GO" id="GO:0004518">
    <property type="term" value="F:nuclease activity"/>
    <property type="evidence" value="ECO:0007669"/>
    <property type="project" value="UniProtKB-KW"/>
</dbReference>
<name>A0AAD7RTC7_9TELE</name>
<dbReference type="AlphaFoldDB" id="A0AAD7RTC7"/>
<dbReference type="InterPro" id="IPR027806">
    <property type="entry name" value="HARBI1_dom"/>
</dbReference>
<feature type="domain" description="DDE Tnp4" evidence="8">
    <location>
        <begin position="219"/>
        <end position="382"/>
    </location>
</feature>
<evidence type="ECO:0000256" key="5">
    <source>
        <dbReference type="ARBA" id="ARBA00022723"/>
    </source>
</evidence>
<keyword evidence="5" id="KW-0479">Metal-binding</keyword>
<evidence type="ECO:0000313" key="9">
    <source>
        <dbReference type="EMBL" id="KAJ8390024.1"/>
    </source>
</evidence>
<dbReference type="GO" id="GO:0046872">
    <property type="term" value="F:metal ion binding"/>
    <property type="evidence" value="ECO:0007669"/>
    <property type="project" value="UniProtKB-KW"/>
</dbReference>
<accession>A0AAD7RTC7</accession>
<gene>
    <name evidence="9" type="ORF">AAFF_G00111850</name>
</gene>
<comment type="subcellular location">
    <subcellularLocation>
        <location evidence="2">Nucleus</location>
    </subcellularLocation>
</comment>
<sequence length="448" mass="51163">MADDTEECQALLVLMYLCLHSLLDSYKKKEALHTKRVEEAERSLAVVNHSNRKHVSVFRRGLQRRNRIVLMANFQKKRRKVALWKHLRSSEWWDNVVCDFTDSQWQKSFRVSRETFQYLCAKVKPAIERKDTTLRLCVPLEKRVGIALWKLATSSDYRTVGHLFGVGVTTVCRCLHEFCQAVNQIVLPEVLSGPKPEDLEEMATAFERQWDVPQCIGAIDSSHIPIIAPKEFHRDYFNCKDWHSIVLQAVVDANGLFWDVCVGFPGSASDADVLRQSNLWTLASGGALFSGPTRRICGEDVGYYILGDSAYPLQRWLLRPFEDTGALSEPQKRFNHKMRRARAGAMGAFGRLKGRWRCLTKRNDCNVDVIKAMVVTCCVLHNLCERNGEAFGEELDVVEMQQPEYAAPERDEVEGRGMRDALTLYFSAEQQRLRHSDQPPELPAPCGV</sequence>
<keyword evidence="10" id="KW-1185">Reference proteome</keyword>
<keyword evidence="6" id="KW-0378">Hydrolase</keyword>
<proteinExistence type="inferred from homology"/>
<dbReference type="PANTHER" id="PTHR22930:SF236">
    <property type="entry name" value="PROTEIN ALP1-LIKE-RELATED"/>
    <property type="match status" value="1"/>
</dbReference>
<dbReference type="Proteomes" id="UP001221898">
    <property type="component" value="Unassembled WGS sequence"/>
</dbReference>
<keyword evidence="7" id="KW-0539">Nucleus</keyword>
<evidence type="ECO:0000256" key="7">
    <source>
        <dbReference type="ARBA" id="ARBA00023242"/>
    </source>
</evidence>
<evidence type="ECO:0000256" key="6">
    <source>
        <dbReference type="ARBA" id="ARBA00022801"/>
    </source>
</evidence>
<comment type="cofactor">
    <cofactor evidence="1">
        <name>a divalent metal cation</name>
        <dbReference type="ChEBI" id="CHEBI:60240"/>
    </cofactor>
</comment>
<organism evidence="9 10">
    <name type="scientific">Aldrovandia affinis</name>
    <dbReference type="NCBI Taxonomy" id="143900"/>
    <lineage>
        <taxon>Eukaryota</taxon>
        <taxon>Metazoa</taxon>
        <taxon>Chordata</taxon>
        <taxon>Craniata</taxon>
        <taxon>Vertebrata</taxon>
        <taxon>Euteleostomi</taxon>
        <taxon>Actinopterygii</taxon>
        <taxon>Neopterygii</taxon>
        <taxon>Teleostei</taxon>
        <taxon>Notacanthiformes</taxon>
        <taxon>Halosauridae</taxon>
        <taxon>Aldrovandia</taxon>
    </lineage>
</organism>
<evidence type="ECO:0000256" key="3">
    <source>
        <dbReference type="ARBA" id="ARBA00006958"/>
    </source>
</evidence>
<dbReference type="Pfam" id="PF13359">
    <property type="entry name" value="DDE_Tnp_4"/>
    <property type="match status" value="1"/>
</dbReference>
<keyword evidence="4" id="KW-0540">Nuclease</keyword>
<evidence type="ECO:0000313" key="10">
    <source>
        <dbReference type="Proteomes" id="UP001221898"/>
    </source>
</evidence>
<comment type="caution">
    <text evidence="9">The sequence shown here is derived from an EMBL/GenBank/DDBJ whole genome shotgun (WGS) entry which is preliminary data.</text>
</comment>
<dbReference type="GO" id="GO:0005634">
    <property type="term" value="C:nucleus"/>
    <property type="evidence" value="ECO:0007669"/>
    <property type="project" value="UniProtKB-SubCell"/>
</dbReference>
<dbReference type="EMBL" id="JAINUG010000175">
    <property type="protein sequence ID" value="KAJ8390024.1"/>
    <property type="molecule type" value="Genomic_DNA"/>
</dbReference>
<evidence type="ECO:0000256" key="2">
    <source>
        <dbReference type="ARBA" id="ARBA00004123"/>
    </source>
</evidence>
<protein>
    <recommendedName>
        <fullName evidence="8">DDE Tnp4 domain-containing protein</fullName>
    </recommendedName>
</protein>
<evidence type="ECO:0000256" key="1">
    <source>
        <dbReference type="ARBA" id="ARBA00001968"/>
    </source>
</evidence>
<reference evidence="9" key="1">
    <citation type="journal article" date="2023" name="Science">
        <title>Genome structures resolve the early diversification of teleost fishes.</title>
        <authorList>
            <person name="Parey E."/>
            <person name="Louis A."/>
            <person name="Montfort J."/>
            <person name="Bouchez O."/>
            <person name="Roques C."/>
            <person name="Iampietro C."/>
            <person name="Lluch J."/>
            <person name="Castinel A."/>
            <person name="Donnadieu C."/>
            <person name="Desvignes T."/>
            <person name="Floi Bucao C."/>
            <person name="Jouanno E."/>
            <person name="Wen M."/>
            <person name="Mejri S."/>
            <person name="Dirks R."/>
            <person name="Jansen H."/>
            <person name="Henkel C."/>
            <person name="Chen W.J."/>
            <person name="Zahm M."/>
            <person name="Cabau C."/>
            <person name="Klopp C."/>
            <person name="Thompson A.W."/>
            <person name="Robinson-Rechavi M."/>
            <person name="Braasch I."/>
            <person name="Lecointre G."/>
            <person name="Bobe J."/>
            <person name="Postlethwait J.H."/>
            <person name="Berthelot C."/>
            <person name="Roest Crollius H."/>
            <person name="Guiguen Y."/>
        </authorList>
    </citation>
    <scope>NUCLEOTIDE SEQUENCE</scope>
    <source>
        <strain evidence="9">NC1722</strain>
    </source>
</reference>
<dbReference type="PANTHER" id="PTHR22930">
    <property type="match status" value="1"/>
</dbReference>
<comment type="similarity">
    <text evidence="3">Belongs to the HARBI1 family.</text>
</comment>
<dbReference type="InterPro" id="IPR045249">
    <property type="entry name" value="HARBI1-like"/>
</dbReference>
<evidence type="ECO:0000259" key="8">
    <source>
        <dbReference type="Pfam" id="PF13359"/>
    </source>
</evidence>
<evidence type="ECO:0000256" key="4">
    <source>
        <dbReference type="ARBA" id="ARBA00022722"/>
    </source>
</evidence>